<evidence type="ECO:0000256" key="1">
    <source>
        <dbReference type="SAM" id="Phobius"/>
    </source>
</evidence>
<proteinExistence type="predicted"/>
<keyword evidence="1" id="KW-0472">Membrane</keyword>
<name>A0A2T3G0J0_9FIRM</name>
<dbReference type="RefSeq" id="WP_106987657.1">
    <property type="nucleotide sequence ID" value="NZ_PYLP01000004.1"/>
</dbReference>
<reference evidence="3" key="1">
    <citation type="submission" date="2018-03" db="EMBL/GenBank/DDBJ databases">
        <title>Lachnoclostridium SNUG30370 gen.nov., sp.nov., isolated from human faeces.</title>
        <authorList>
            <person name="Seo B."/>
            <person name="Jeon K."/>
            <person name="Ko G."/>
        </authorList>
    </citation>
    <scope>NUCLEOTIDE SEQUENCE [LARGE SCALE GENOMIC DNA]</scope>
    <source>
        <strain evidence="3">SNUG30370</strain>
    </source>
</reference>
<protein>
    <submittedName>
        <fullName evidence="2">Uncharacterized protein</fullName>
    </submittedName>
</protein>
<evidence type="ECO:0000313" key="2">
    <source>
        <dbReference type="EMBL" id="PST41047.1"/>
    </source>
</evidence>
<keyword evidence="3" id="KW-1185">Reference proteome</keyword>
<dbReference type="EMBL" id="PYLP01000004">
    <property type="protein sequence ID" value="PST41047.1"/>
    <property type="molecule type" value="Genomic_DNA"/>
</dbReference>
<dbReference type="AlphaFoldDB" id="A0A2T3G0J0"/>
<keyword evidence="1" id="KW-1133">Transmembrane helix</keyword>
<dbReference type="Proteomes" id="UP000241201">
    <property type="component" value="Unassembled WGS sequence"/>
</dbReference>
<keyword evidence="1" id="KW-0812">Transmembrane</keyword>
<organism evidence="2 3">
    <name type="scientific">Faecalibacillus faecis</name>
    <dbReference type="NCBI Taxonomy" id="1982628"/>
    <lineage>
        <taxon>Bacteria</taxon>
        <taxon>Bacillati</taxon>
        <taxon>Bacillota</taxon>
        <taxon>Erysipelotrichia</taxon>
        <taxon>Erysipelotrichales</taxon>
        <taxon>Coprobacillaceae</taxon>
        <taxon>Faecalibacillus</taxon>
    </lineage>
</organism>
<feature type="transmembrane region" description="Helical" evidence="1">
    <location>
        <begin position="9"/>
        <end position="28"/>
    </location>
</feature>
<dbReference type="GeneID" id="77470496"/>
<gene>
    <name evidence="2" type="ORF">C7U55_05235</name>
</gene>
<sequence length="312" mass="35207">MRKIFNEYGGWVIVVFVIIALLLLVGGIKSIDDNGKVKGSGLIATIGNIFSNSIEKNNNHLRYLNGECGPNGEPLVSTTESQVGKYADIDGDGTVDGIIFADLAVGGSGTYEIERYYQSGLETLNYYIPKKNTGLKTYYQKGTYTDKMNGTQEVIVPLSNESNRFYIMSLKSINNGKRTTLYNSINENNVPSSDYLKITKYDFGSGKENTLALYNKWLNENYGLQDINDAFNFIHNDIKKGWFIPSSEEWAVFYKQLHITKENYVSKGIEHWIFTSSVTYSYAIAYMKFEGNNVYYSGNPSFSIYTRLATTF</sequence>
<evidence type="ECO:0000313" key="3">
    <source>
        <dbReference type="Proteomes" id="UP000241201"/>
    </source>
</evidence>
<comment type="caution">
    <text evidence="2">The sequence shown here is derived from an EMBL/GenBank/DDBJ whole genome shotgun (WGS) entry which is preliminary data.</text>
</comment>
<accession>A0A2T3G0J0</accession>